<sequence length="205" mass="22979">MIVKTTEFIKSATRPAHYPEGDLPEIAFAGRSNVGKSSLVNVLVNRKNLVRTSSTPGRTQLINFFQVNDDFMLVDLPGYGYAKVPLDVKRQWRPMMETYLSKRENLRGVVLILDIRRVPSEEDRQMLSWLRSFGIPPIVVLTKCDKLSKNERARQGALICKNLELDKGEVCFFSALSREGKDGIWARIDALLGVGAEPEAGAVID</sequence>
<comment type="cofactor">
    <cofactor evidence="1">
        <name>Mg(2+)</name>
        <dbReference type="ChEBI" id="CHEBI:18420"/>
    </cofactor>
</comment>
<evidence type="ECO:0000313" key="13">
    <source>
        <dbReference type="Proteomes" id="UP000636888"/>
    </source>
</evidence>
<evidence type="ECO:0000256" key="2">
    <source>
        <dbReference type="ARBA" id="ARBA00009638"/>
    </source>
</evidence>
<evidence type="ECO:0000256" key="1">
    <source>
        <dbReference type="ARBA" id="ARBA00001946"/>
    </source>
</evidence>
<evidence type="ECO:0000256" key="6">
    <source>
        <dbReference type="ARBA" id="ARBA00022842"/>
    </source>
</evidence>
<gene>
    <name evidence="10" type="primary">engB</name>
    <name evidence="12" type="ORF">JFN93_08640</name>
</gene>
<dbReference type="HAMAP" id="MF_00321">
    <property type="entry name" value="GTPase_EngB"/>
    <property type="match status" value="1"/>
</dbReference>
<protein>
    <recommendedName>
        <fullName evidence="10">Probable GTP-binding protein EngB</fullName>
    </recommendedName>
</protein>
<dbReference type="AlphaFoldDB" id="A0A8J7LYB7"/>
<dbReference type="PANTHER" id="PTHR11649">
    <property type="entry name" value="MSS1/TRME-RELATED GTP-BINDING PROTEIN"/>
    <property type="match status" value="1"/>
</dbReference>
<dbReference type="GO" id="GO:0005829">
    <property type="term" value="C:cytosol"/>
    <property type="evidence" value="ECO:0007669"/>
    <property type="project" value="TreeGrafter"/>
</dbReference>
<dbReference type="InterPro" id="IPR006073">
    <property type="entry name" value="GTP-bd"/>
</dbReference>
<evidence type="ECO:0000256" key="8">
    <source>
        <dbReference type="ARBA" id="ARBA00023210"/>
    </source>
</evidence>
<comment type="function">
    <text evidence="10">Necessary for normal cell division and for the maintenance of normal septation.</text>
</comment>
<dbReference type="GO" id="GO:0046872">
    <property type="term" value="F:metal ion binding"/>
    <property type="evidence" value="ECO:0007669"/>
    <property type="project" value="UniProtKB-KW"/>
</dbReference>
<dbReference type="PROSITE" id="PS51706">
    <property type="entry name" value="G_ENGB"/>
    <property type="match status" value="1"/>
</dbReference>
<keyword evidence="6" id="KW-0460">Magnesium</keyword>
<dbReference type="PANTHER" id="PTHR11649:SF13">
    <property type="entry name" value="ENGB-TYPE G DOMAIN-CONTAINING PROTEIN"/>
    <property type="match status" value="1"/>
</dbReference>
<evidence type="ECO:0000256" key="4">
    <source>
        <dbReference type="ARBA" id="ARBA00022723"/>
    </source>
</evidence>
<dbReference type="RefSeq" id="WP_199383659.1">
    <property type="nucleotide sequence ID" value="NZ_JAEMHM010000006.1"/>
</dbReference>
<dbReference type="Proteomes" id="UP000636888">
    <property type="component" value="Unassembled WGS sequence"/>
</dbReference>
<dbReference type="FunFam" id="3.40.50.300:FF:000098">
    <property type="entry name" value="Probable GTP-binding protein EngB"/>
    <property type="match status" value="1"/>
</dbReference>
<dbReference type="InterPro" id="IPR019987">
    <property type="entry name" value="GTP-bd_ribosome_bio_YsxC"/>
</dbReference>
<evidence type="ECO:0000256" key="5">
    <source>
        <dbReference type="ARBA" id="ARBA00022741"/>
    </source>
</evidence>
<evidence type="ECO:0000256" key="10">
    <source>
        <dbReference type="HAMAP-Rule" id="MF_00321"/>
    </source>
</evidence>
<dbReference type="CDD" id="cd01876">
    <property type="entry name" value="YihA_EngB"/>
    <property type="match status" value="1"/>
</dbReference>
<comment type="caution">
    <text evidence="12">The sequence shown here is derived from an EMBL/GenBank/DDBJ whole genome shotgun (WGS) entry which is preliminary data.</text>
</comment>
<evidence type="ECO:0000256" key="9">
    <source>
        <dbReference type="ARBA" id="ARBA00023306"/>
    </source>
</evidence>
<keyword evidence="7 10" id="KW-0342">GTP-binding</keyword>
<dbReference type="Pfam" id="PF01926">
    <property type="entry name" value="MMR_HSR1"/>
    <property type="match status" value="1"/>
</dbReference>
<keyword evidence="8 10" id="KW-0717">Septation</keyword>
<evidence type="ECO:0000256" key="7">
    <source>
        <dbReference type="ARBA" id="ARBA00023134"/>
    </source>
</evidence>
<comment type="similarity">
    <text evidence="2 10">Belongs to the TRAFAC class TrmE-Era-EngA-EngB-Septin-like GTPase superfamily. EngB GTPase family.</text>
</comment>
<dbReference type="EMBL" id="JAEMHM010000006">
    <property type="protein sequence ID" value="MBJ6724771.1"/>
    <property type="molecule type" value="Genomic_DNA"/>
</dbReference>
<dbReference type="SUPFAM" id="SSF52540">
    <property type="entry name" value="P-loop containing nucleoside triphosphate hydrolases"/>
    <property type="match status" value="1"/>
</dbReference>
<feature type="domain" description="EngB-type G" evidence="11">
    <location>
        <begin position="22"/>
        <end position="194"/>
    </location>
</feature>
<proteinExistence type="inferred from homology"/>
<reference evidence="12" key="1">
    <citation type="submission" date="2020-12" db="EMBL/GenBank/DDBJ databases">
        <title>Geomonas sp. Red875, isolated from river sediment.</title>
        <authorList>
            <person name="Xu Z."/>
            <person name="Zhang Z."/>
            <person name="Masuda Y."/>
            <person name="Itoh H."/>
            <person name="Senoo K."/>
        </authorList>
    </citation>
    <scope>NUCLEOTIDE SEQUENCE</scope>
    <source>
        <strain evidence="12">Red875</strain>
    </source>
</reference>
<evidence type="ECO:0000259" key="11">
    <source>
        <dbReference type="PROSITE" id="PS51706"/>
    </source>
</evidence>
<keyword evidence="13" id="KW-1185">Reference proteome</keyword>
<dbReference type="Gene3D" id="3.40.50.300">
    <property type="entry name" value="P-loop containing nucleotide triphosphate hydrolases"/>
    <property type="match status" value="1"/>
</dbReference>
<accession>A0A8J7LYB7</accession>
<keyword evidence="5 10" id="KW-0547">Nucleotide-binding</keyword>
<dbReference type="GO" id="GO:0005525">
    <property type="term" value="F:GTP binding"/>
    <property type="evidence" value="ECO:0007669"/>
    <property type="project" value="UniProtKB-UniRule"/>
</dbReference>
<dbReference type="InterPro" id="IPR030393">
    <property type="entry name" value="G_ENGB_dom"/>
</dbReference>
<keyword evidence="3 10" id="KW-0132">Cell division</keyword>
<dbReference type="GO" id="GO:0000917">
    <property type="term" value="P:division septum assembly"/>
    <property type="evidence" value="ECO:0007669"/>
    <property type="project" value="UniProtKB-KW"/>
</dbReference>
<organism evidence="12 13">
    <name type="scientific">Geomesophilobacter sediminis</name>
    <dbReference type="NCBI Taxonomy" id="2798584"/>
    <lineage>
        <taxon>Bacteria</taxon>
        <taxon>Pseudomonadati</taxon>
        <taxon>Thermodesulfobacteriota</taxon>
        <taxon>Desulfuromonadia</taxon>
        <taxon>Geobacterales</taxon>
        <taxon>Geobacteraceae</taxon>
        <taxon>Geomesophilobacter</taxon>
    </lineage>
</organism>
<dbReference type="InterPro" id="IPR027417">
    <property type="entry name" value="P-loop_NTPase"/>
</dbReference>
<keyword evidence="9 10" id="KW-0131">Cell cycle</keyword>
<evidence type="ECO:0000313" key="12">
    <source>
        <dbReference type="EMBL" id="MBJ6724771.1"/>
    </source>
</evidence>
<name>A0A8J7LYB7_9BACT</name>
<keyword evidence="4" id="KW-0479">Metal-binding</keyword>
<dbReference type="NCBIfam" id="TIGR03598">
    <property type="entry name" value="GTPase_YsxC"/>
    <property type="match status" value="1"/>
</dbReference>
<evidence type="ECO:0000256" key="3">
    <source>
        <dbReference type="ARBA" id="ARBA00022618"/>
    </source>
</evidence>